<dbReference type="InterPro" id="IPR001680">
    <property type="entry name" value="WD40_rpt"/>
</dbReference>
<dbReference type="Proteomes" id="UP000829494">
    <property type="component" value="Chromosome"/>
</dbReference>
<dbReference type="InterPro" id="IPR015943">
    <property type="entry name" value="WD40/YVTN_repeat-like_dom_sf"/>
</dbReference>
<sequence>MTSMAISPDGSTLAVGQTDNKAHLWQLVRPTPAEATAPIYRTVGRDLTGQERLTICRVCPPCGVSAVTPVGPLKAR</sequence>
<name>A0ABY3YWL4_STRRM</name>
<dbReference type="PROSITE" id="PS50082">
    <property type="entry name" value="WD_REPEATS_2"/>
    <property type="match status" value="1"/>
</dbReference>
<accession>A0ABY3YWL4</accession>
<evidence type="ECO:0000256" key="1">
    <source>
        <dbReference type="PROSITE-ProRule" id="PRU00221"/>
    </source>
</evidence>
<keyword evidence="1" id="KW-0853">WD repeat</keyword>
<gene>
    <name evidence="2" type="ORF">SRIMR7_00635</name>
</gene>
<keyword evidence="3" id="KW-1185">Reference proteome</keyword>
<feature type="repeat" description="WD" evidence="1">
    <location>
        <begin position="1"/>
        <end position="27"/>
    </location>
</feature>
<organism evidence="2 3">
    <name type="scientific">Streptomyces rimosus subsp. rimosus</name>
    <dbReference type="NCBI Taxonomy" id="132474"/>
    <lineage>
        <taxon>Bacteria</taxon>
        <taxon>Bacillati</taxon>
        <taxon>Actinomycetota</taxon>
        <taxon>Actinomycetes</taxon>
        <taxon>Kitasatosporales</taxon>
        <taxon>Streptomycetaceae</taxon>
        <taxon>Streptomyces</taxon>
    </lineage>
</organism>
<protein>
    <submittedName>
        <fullName evidence="2">Uncharacterized protein</fullName>
    </submittedName>
</protein>
<evidence type="ECO:0000313" key="3">
    <source>
        <dbReference type="Proteomes" id="UP000829494"/>
    </source>
</evidence>
<evidence type="ECO:0000313" key="2">
    <source>
        <dbReference type="EMBL" id="UNZ00639.1"/>
    </source>
</evidence>
<dbReference type="Gene3D" id="2.130.10.10">
    <property type="entry name" value="YVTN repeat-like/Quinoprotein amine dehydrogenase"/>
    <property type="match status" value="1"/>
</dbReference>
<dbReference type="PROSITE" id="PS50294">
    <property type="entry name" value="WD_REPEATS_REGION"/>
    <property type="match status" value="1"/>
</dbReference>
<dbReference type="SUPFAM" id="SSF82171">
    <property type="entry name" value="DPP6 N-terminal domain-like"/>
    <property type="match status" value="1"/>
</dbReference>
<proteinExistence type="predicted"/>
<dbReference type="EMBL" id="CP094298">
    <property type="protein sequence ID" value="UNZ00639.1"/>
    <property type="molecule type" value="Genomic_DNA"/>
</dbReference>
<reference evidence="2 3" key="1">
    <citation type="submission" date="2022-03" db="EMBL/GenBank/DDBJ databases">
        <title>Complete genome of Streptomyces rimosus ssp. rimosus R7 (=ATCC 10970).</title>
        <authorList>
            <person name="Beganovic S."/>
            <person name="Ruckert C."/>
            <person name="Busche T."/>
            <person name="Kalinowski J."/>
            <person name="Wittmann C."/>
        </authorList>
    </citation>
    <scope>NUCLEOTIDE SEQUENCE [LARGE SCALE GENOMIC DNA]</scope>
    <source>
        <strain evidence="2 3">R7</strain>
    </source>
</reference>